<dbReference type="Proteomes" id="UP000010365">
    <property type="component" value="Segment"/>
</dbReference>
<evidence type="ECO:0000313" key="2">
    <source>
        <dbReference type="Proteomes" id="UP000010365"/>
    </source>
</evidence>
<name>L0MX83_9CAUD</name>
<sequence length="72" mass="8220">MLIHIVAKHFAGHRASGEYVRKAFEIVNIHKSRKEAQAICDDKNKNQKYSVGGCHHYDVVTKRINWQGGSDK</sequence>
<proteinExistence type="predicted"/>
<dbReference type="EMBL" id="AB767244">
    <property type="protein sequence ID" value="BAM68854.1"/>
    <property type="molecule type" value="Genomic_DNA"/>
</dbReference>
<reference evidence="1 2" key="1">
    <citation type="journal article" date="2013" name="Genome Announc.">
        <title>Complete Genome Sequence of a Novel Myovirus Which Infects Atypical Strains of Edwardsiella tarda.</title>
        <authorList>
            <person name="Yasuike M."/>
            <person name="Sugaya E."/>
            <person name="Nakamura Y."/>
            <person name="Shigenobu Y."/>
            <person name="Kawato Y."/>
            <person name="Kai W."/>
            <person name="Nagai S."/>
            <person name="Fujiwara A."/>
            <person name="Sano M."/>
            <person name="Kobayashi T."/>
            <person name="Nakai T."/>
        </authorList>
    </citation>
    <scope>NUCLEOTIDE SEQUENCE [LARGE SCALE GENOMIC DNA]</scope>
</reference>
<protein>
    <submittedName>
        <fullName evidence="1">Uncharacterized protein</fullName>
    </submittedName>
</protein>
<keyword evidence="2" id="KW-1185">Reference proteome</keyword>
<accession>L0MX83</accession>
<evidence type="ECO:0000313" key="1">
    <source>
        <dbReference type="EMBL" id="BAM68854.1"/>
    </source>
</evidence>
<organism evidence="1 2">
    <name type="scientific">Edwardsiella phage MSW-3</name>
    <dbReference type="NCBI Taxonomy" id="1264700"/>
    <lineage>
        <taxon>Viruses</taxon>
        <taxon>Duplodnaviria</taxon>
        <taxon>Heunggongvirae</taxon>
        <taxon>Uroviricota</taxon>
        <taxon>Caudoviricetes</taxon>
        <taxon>Yokohamavirus</taxon>
        <taxon>Yokohamavirus MSW3</taxon>
    </lineage>
</organism>
<dbReference type="OrthoDB" id="35979at10239"/>
<dbReference type="GeneID" id="14515963"/>
<dbReference type="RefSeq" id="YP_007348946.1">
    <property type="nucleotide sequence ID" value="NC_020082.1"/>
</dbReference>
<dbReference type="KEGG" id="vg:14515963"/>